<gene>
    <name evidence="1" type="ORF">BCR35DRAFT_39369</name>
</gene>
<dbReference type="InParanoid" id="A0A1Y2FTX0"/>
<proteinExistence type="predicted"/>
<evidence type="ECO:0000313" key="1">
    <source>
        <dbReference type="EMBL" id="ORY87471.1"/>
    </source>
</evidence>
<dbReference type="EMBL" id="MCGR01000013">
    <property type="protein sequence ID" value="ORY87471.1"/>
    <property type="molecule type" value="Genomic_DNA"/>
</dbReference>
<evidence type="ECO:0000313" key="2">
    <source>
        <dbReference type="Proteomes" id="UP000193467"/>
    </source>
</evidence>
<dbReference type="Proteomes" id="UP000193467">
    <property type="component" value="Unassembled WGS sequence"/>
</dbReference>
<reference evidence="1 2" key="1">
    <citation type="submission" date="2016-07" db="EMBL/GenBank/DDBJ databases">
        <title>Pervasive Adenine N6-methylation of Active Genes in Fungi.</title>
        <authorList>
            <consortium name="DOE Joint Genome Institute"/>
            <person name="Mondo S.J."/>
            <person name="Dannebaum R.O."/>
            <person name="Kuo R.C."/>
            <person name="Labutti K."/>
            <person name="Haridas S."/>
            <person name="Kuo A."/>
            <person name="Salamov A."/>
            <person name="Ahrendt S.R."/>
            <person name="Lipzen A."/>
            <person name="Sullivan W."/>
            <person name="Andreopoulos W.B."/>
            <person name="Clum A."/>
            <person name="Lindquist E."/>
            <person name="Daum C."/>
            <person name="Ramamoorthy G.K."/>
            <person name="Gryganskyi A."/>
            <person name="Culley D."/>
            <person name="Magnuson J.K."/>
            <person name="James T.Y."/>
            <person name="O'Malley M.A."/>
            <person name="Stajich J.E."/>
            <person name="Spatafora J.W."/>
            <person name="Visel A."/>
            <person name="Grigoriev I.V."/>
        </authorList>
    </citation>
    <scope>NUCLEOTIDE SEQUENCE [LARGE SCALE GENOMIC DNA]</scope>
    <source>
        <strain evidence="1 2">62-1032</strain>
    </source>
</reference>
<name>A0A1Y2FTX0_9BASI</name>
<keyword evidence="2" id="KW-1185">Reference proteome</keyword>
<protein>
    <submittedName>
        <fullName evidence="1">Uncharacterized protein</fullName>
    </submittedName>
</protein>
<accession>A0A1Y2FTX0</accession>
<dbReference type="AlphaFoldDB" id="A0A1Y2FTX0"/>
<sequence length="52" mass="5496">MKRTEAVAFALLQVISDASSLGWIPLLPFQGLGGAVFSCKKTGSSSKSHFIL</sequence>
<organism evidence="1 2">
    <name type="scientific">Leucosporidium creatinivorum</name>
    <dbReference type="NCBI Taxonomy" id="106004"/>
    <lineage>
        <taxon>Eukaryota</taxon>
        <taxon>Fungi</taxon>
        <taxon>Dikarya</taxon>
        <taxon>Basidiomycota</taxon>
        <taxon>Pucciniomycotina</taxon>
        <taxon>Microbotryomycetes</taxon>
        <taxon>Leucosporidiales</taxon>
        <taxon>Leucosporidium</taxon>
    </lineage>
</organism>
<comment type="caution">
    <text evidence="1">The sequence shown here is derived from an EMBL/GenBank/DDBJ whole genome shotgun (WGS) entry which is preliminary data.</text>
</comment>